<dbReference type="eggNOG" id="KOG0507">
    <property type="taxonomic scope" value="Eukaryota"/>
</dbReference>
<protein>
    <submittedName>
        <fullName evidence="5">Uncharacterized protein</fullName>
    </submittedName>
</protein>
<evidence type="ECO:0000256" key="3">
    <source>
        <dbReference type="PROSITE-ProRule" id="PRU00023"/>
    </source>
</evidence>
<keyword evidence="6" id="KW-1185">Reference proteome</keyword>
<dbReference type="PROSITE" id="PS50297">
    <property type="entry name" value="ANK_REP_REGION"/>
    <property type="match status" value="2"/>
</dbReference>
<evidence type="ECO:0000313" key="6">
    <source>
        <dbReference type="Proteomes" id="UP000054408"/>
    </source>
</evidence>
<reference evidence="5 6" key="1">
    <citation type="submission" date="2010-05" db="EMBL/GenBank/DDBJ databases">
        <title>The Genome Sequence of Thecamonas trahens ATCC 50062.</title>
        <authorList>
            <consortium name="The Broad Institute Genome Sequencing Platform"/>
            <person name="Russ C."/>
            <person name="Cuomo C."/>
            <person name="Shea T."/>
            <person name="Young S.K."/>
            <person name="Zeng Q."/>
            <person name="Koehrsen M."/>
            <person name="Haas B."/>
            <person name="Borodovsky M."/>
            <person name="Guigo R."/>
            <person name="Alvarado L."/>
            <person name="Berlin A."/>
            <person name="Bochicchio J."/>
            <person name="Borenstein D."/>
            <person name="Chapman S."/>
            <person name="Chen Z."/>
            <person name="Freedman E."/>
            <person name="Gellesch M."/>
            <person name="Goldberg J."/>
            <person name="Griggs A."/>
            <person name="Gujja S."/>
            <person name="Heilman E."/>
            <person name="Heiman D."/>
            <person name="Hepburn T."/>
            <person name="Howarth C."/>
            <person name="Jen D."/>
            <person name="Larson L."/>
            <person name="Mehta T."/>
            <person name="Park D."/>
            <person name="Pearson M."/>
            <person name="Roberts A."/>
            <person name="Saif S."/>
            <person name="Shenoy N."/>
            <person name="Sisk P."/>
            <person name="Stolte C."/>
            <person name="Sykes S."/>
            <person name="Thomson T."/>
            <person name="Walk T."/>
            <person name="White J."/>
            <person name="Yandava C."/>
            <person name="Burger G."/>
            <person name="Gray M.W."/>
            <person name="Holland P.W.H."/>
            <person name="King N."/>
            <person name="Lang F.B.F."/>
            <person name="Roger A.J."/>
            <person name="Ruiz-Trillo I."/>
            <person name="Lander E."/>
            <person name="Nusbaum C."/>
        </authorList>
    </citation>
    <scope>NUCLEOTIDE SEQUENCE [LARGE SCALE GENOMIC DNA]</scope>
    <source>
        <strain evidence="5 6">ATCC 50062</strain>
    </source>
</reference>
<feature type="compositionally biased region" description="Acidic residues" evidence="4">
    <location>
        <begin position="317"/>
        <end position="346"/>
    </location>
</feature>
<feature type="repeat" description="ANK" evidence="3">
    <location>
        <begin position="240"/>
        <end position="272"/>
    </location>
</feature>
<dbReference type="Pfam" id="PF12796">
    <property type="entry name" value="Ank_2"/>
    <property type="match status" value="1"/>
</dbReference>
<dbReference type="OrthoDB" id="1577640at2759"/>
<sequence>MRRVGGRMPKPEKHRMTLEEAIAAGEVARALAMVASEVRPPRAAAEAGKLAVNGRDVRGETPLHAVVAALVEGRLGISGAVDLVVALRMAGAMVNARECMQRNTPLHAALLGRAPGEVLMALADDAYAAHPPDTLLASGSAYSGIRREWHSTYELHASAANADGKCYLHLAAEINAVELAHYLLDRSERGAVGSGHALDVNSVDHEGSTALHIAALLGRSAIVELLVAHPDIQLDVCDSSGWTPLHMSTVGGHAATVETLLVAGSDLFIRTHEGSSVLDYCADEDDPDACEVYDVMALHAEELGFDLAAEMEAEAAAEEAAEADANAEAEAGWGDEGDEWDDDDGREDQVFVTQARGNEAWRP</sequence>
<organism evidence="5 6">
    <name type="scientific">Thecamonas trahens ATCC 50062</name>
    <dbReference type="NCBI Taxonomy" id="461836"/>
    <lineage>
        <taxon>Eukaryota</taxon>
        <taxon>Apusozoa</taxon>
        <taxon>Apusomonadida</taxon>
        <taxon>Apusomonadidae</taxon>
        <taxon>Thecamonas</taxon>
    </lineage>
</organism>
<dbReference type="SMART" id="SM00248">
    <property type="entry name" value="ANK"/>
    <property type="match status" value="4"/>
</dbReference>
<keyword evidence="1" id="KW-0677">Repeat</keyword>
<dbReference type="GO" id="GO:0005634">
    <property type="term" value="C:nucleus"/>
    <property type="evidence" value="ECO:0007669"/>
    <property type="project" value="TreeGrafter"/>
</dbReference>
<dbReference type="PROSITE" id="PS50088">
    <property type="entry name" value="ANK_REPEAT"/>
    <property type="match status" value="2"/>
</dbReference>
<dbReference type="RefSeq" id="XP_013761145.1">
    <property type="nucleotide sequence ID" value="XM_013905691.1"/>
</dbReference>
<dbReference type="Pfam" id="PF00023">
    <property type="entry name" value="Ank"/>
    <property type="match status" value="1"/>
</dbReference>
<dbReference type="AlphaFoldDB" id="A0A0L0DX57"/>
<dbReference type="GO" id="GO:0010468">
    <property type="term" value="P:regulation of gene expression"/>
    <property type="evidence" value="ECO:0007669"/>
    <property type="project" value="TreeGrafter"/>
</dbReference>
<evidence type="ECO:0000256" key="1">
    <source>
        <dbReference type="ARBA" id="ARBA00022737"/>
    </source>
</evidence>
<gene>
    <name evidence="5" type="ORF">AMSG_02116</name>
</gene>
<feature type="repeat" description="ANK" evidence="3">
    <location>
        <begin position="206"/>
        <end position="227"/>
    </location>
</feature>
<feature type="region of interest" description="Disordered" evidence="4">
    <location>
        <begin position="317"/>
        <end position="348"/>
    </location>
</feature>
<name>A0A0L0DX57_THETB</name>
<accession>A0A0L0DX57</accession>
<dbReference type="EMBL" id="GL349440">
    <property type="protein sequence ID" value="KNC56103.1"/>
    <property type="molecule type" value="Genomic_DNA"/>
</dbReference>
<evidence type="ECO:0000313" key="5">
    <source>
        <dbReference type="EMBL" id="KNC56103.1"/>
    </source>
</evidence>
<dbReference type="GeneID" id="25561824"/>
<keyword evidence="2 3" id="KW-0040">ANK repeat</keyword>
<proteinExistence type="predicted"/>
<dbReference type="Proteomes" id="UP000054408">
    <property type="component" value="Unassembled WGS sequence"/>
</dbReference>
<dbReference type="Gene3D" id="1.25.40.20">
    <property type="entry name" value="Ankyrin repeat-containing domain"/>
    <property type="match status" value="2"/>
</dbReference>
<dbReference type="STRING" id="461836.A0A0L0DX57"/>
<dbReference type="PANTHER" id="PTHR24124:SF14">
    <property type="entry name" value="CHROMOSOME UNDETERMINED SCAFFOLD_25, WHOLE GENOME SHOTGUN SEQUENCE"/>
    <property type="match status" value="1"/>
</dbReference>
<dbReference type="PANTHER" id="PTHR24124">
    <property type="entry name" value="ANKYRIN REPEAT FAMILY A"/>
    <property type="match status" value="1"/>
</dbReference>
<evidence type="ECO:0000256" key="2">
    <source>
        <dbReference type="ARBA" id="ARBA00023043"/>
    </source>
</evidence>
<dbReference type="SUPFAM" id="SSF48403">
    <property type="entry name" value="Ankyrin repeat"/>
    <property type="match status" value="1"/>
</dbReference>
<dbReference type="InterPro" id="IPR002110">
    <property type="entry name" value="Ankyrin_rpt"/>
</dbReference>
<evidence type="ECO:0000256" key="4">
    <source>
        <dbReference type="SAM" id="MobiDB-lite"/>
    </source>
</evidence>
<dbReference type="InterPro" id="IPR036770">
    <property type="entry name" value="Ankyrin_rpt-contain_sf"/>
</dbReference>